<keyword evidence="3" id="KW-1003">Cell membrane</keyword>
<name>A0ABU9BYL6_9BURK</name>
<evidence type="ECO:0000256" key="6">
    <source>
        <dbReference type="ARBA" id="ARBA00023136"/>
    </source>
</evidence>
<reference evidence="9 10" key="1">
    <citation type="submission" date="2024-04" db="EMBL/GenBank/DDBJ databases">
        <title>Novel species of the genus Ideonella isolated from streams.</title>
        <authorList>
            <person name="Lu H."/>
        </authorList>
    </citation>
    <scope>NUCLEOTIDE SEQUENCE [LARGE SCALE GENOMIC DNA]</scope>
    <source>
        <strain evidence="9 10">DXS29W</strain>
    </source>
</reference>
<keyword evidence="4 7" id="KW-0812">Transmembrane</keyword>
<feature type="transmembrane region" description="Helical" evidence="7">
    <location>
        <begin position="31"/>
        <end position="52"/>
    </location>
</feature>
<keyword evidence="5 7" id="KW-1133">Transmembrane helix</keyword>
<feature type="transmembrane region" description="Helical" evidence="7">
    <location>
        <begin position="266"/>
        <end position="289"/>
    </location>
</feature>
<dbReference type="PROSITE" id="PS50850">
    <property type="entry name" value="MFS"/>
    <property type="match status" value="1"/>
</dbReference>
<proteinExistence type="predicted"/>
<dbReference type="Gene3D" id="1.20.1250.20">
    <property type="entry name" value="MFS general substrate transporter like domains"/>
    <property type="match status" value="1"/>
</dbReference>
<sequence length="539" mass="58024">MTTPADGPAPDPSHATSALAPFSTPVFRMLWLAWLAANVTMWMNDVAAAWLMTTLTTSPVLVALVQTASTLPVFLLGLPSGALADILDRRRYFAATQLWVALNAVVLAVLSLADALTAPLLIALTFTNGIGLAMRWPVFAAIVPEIVPRHHMPQALALNGVAMNLSRIVGPVVAGAILAATSSAWVFVLNAVLAFAAFTLILRWKSQHKQSALPGERFVGAMRVGWQHVMQSPRMKAVLLRIFLFFLQSTALMALLPLIAKGLHGGGPAAFTVMLACLGAGAITAALLFPRWRARFNRDQFVRAGTLVHAVMSLVVIFSPQMWLALPAMVVAGMAWISTANSLTISAQLALPNWVRARGMSIYQMALMGGSAAGSLLWGQVAGATDVRTAVIAAAIFGPVALLITRRVSVEGAGDEDLTPALPASVPEVAINVAPDDGPVMVTVEYMIDPAQAEDFAHVMQVTRSARLRQGALTWALLRDTSVPGRYVEYFVDENWVEHQRRLERFTAADIGLREQRLAFHRGDSPPKVKRYVAERLVG</sequence>
<dbReference type="PANTHER" id="PTHR23513:SF11">
    <property type="entry name" value="STAPHYLOFERRIN A TRANSPORTER"/>
    <property type="match status" value="1"/>
</dbReference>
<gene>
    <name evidence="9" type="ORF">AACH06_22180</name>
</gene>
<dbReference type="InterPro" id="IPR036259">
    <property type="entry name" value="MFS_trans_sf"/>
</dbReference>
<keyword evidence="2" id="KW-0813">Transport</keyword>
<evidence type="ECO:0000256" key="5">
    <source>
        <dbReference type="ARBA" id="ARBA00022989"/>
    </source>
</evidence>
<protein>
    <submittedName>
        <fullName evidence="9">MFS transporter</fullName>
    </submittedName>
</protein>
<comment type="subcellular location">
    <subcellularLocation>
        <location evidence="1">Cell membrane</location>
        <topology evidence="1">Multi-pass membrane protein</topology>
    </subcellularLocation>
</comment>
<evidence type="ECO:0000256" key="4">
    <source>
        <dbReference type="ARBA" id="ARBA00022692"/>
    </source>
</evidence>
<evidence type="ECO:0000313" key="10">
    <source>
        <dbReference type="Proteomes" id="UP001371218"/>
    </source>
</evidence>
<dbReference type="InterPro" id="IPR010290">
    <property type="entry name" value="TM_effector"/>
</dbReference>
<dbReference type="EMBL" id="JBBUTG010000017">
    <property type="protein sequence ID" value="MEK8033538.1"/>
    <property type="molecule type" value="Genomic_DNA"/>
</dbReference>
<evidence type="ECO:0000256" key="3">
    <source>
        <dbReference type="ARBA" id="ARBA00022475"/>
    </source>
</evidence>
<dbReference type="RefSeq" id="WP_341427963.1">
    <property type="nucleotide sequence ID" value="NZ_JBBUTG010000017.1"/>
</dbReference>
<evidence type="ECO:0000256" key="2">
    <source>
        <dbReference type="ARBA" id="ARBA00022448"/>
    </source>
</evidence>
<dbReference type="InterPro" id="IPR020846">
    <property type="entry name" value="MFS_dom"/>
</dbReference>
<feature type="transmembrane region" description="Helical" evidence="7">
    <location>
        <begin position="324"/>
        <end position="350"/>
    </location>
</feature>
<feature type="transmembrane region" description="Helical" evidence="7">
    <location>
        <begin position="238"/>
        <end position="260"/>
    </location>
</feature>
<dbReference type="SUPFAM" id="SSF103473">
    <property type="entry name" value="MFS general substrate transporter"/>
    <property type="match status" value="1"/>
</dbReference>
<dbReference type="Proteomes" id="UP001371218">
    <property type="component" value="Unassembled WGS sequence"/>
</dbReference>
<keyword evidence="10" id="KW-1185">Reference proteome</keyword>
<organism evidence="9 10">
    <name type="scientific">Ideonella lacteola</name>
    <dbReference type="NCBI Taxonomy" id="2984193"/>
    <lineage>
        <taxon>Bacteria</taxon>
        <taxon>Pseudomonadati</taxon>
        <taxon>Pseudomonadota</taxon>
        <taxon>Betaproteobacteria</taxon>
        <taxon>Burkholderiales</taxon>
        <taxon>Sphaerotilaceae</taxon>
        <taxon>Ideonella</taxon>
    </lineage>
</organism>
<feature type="transmembrane region" description="Helical" evidence="7">
    <location>
        <begin position="58"/>
        <end position="80"/>
    </location>
</feature>
<feature type="transmembrane region" description="Helical" evidence="7">
    <location>
        <begin position="301"/>
        <end position="318"/>
    </location>
</feature>
<evidence type="ECO:0000259" key="8">
    <source>
        <dbReference type="PROSITE" id="PS50850"/>
    </source>
</evidence>
<feature type="domain" description="Major facilitator superfamily (MFS) profile" evidence="8">
    <location>
        <begin position="26"/>
        <end position="413"/>
    </location>
</feature>
<evidence type="ECO:0000313" key="9">
    <source>
        <dbReference type="EMBL" id="MEK8033538.1"/>
    </source>
</evidence>
<feature type="transmembrane region" description="Helical" evidence="7">
    <location>
        <begin position="184"/>
        <end position="202"/>
    </location>
</feature>
<dbReference type="Pfam" id="PF05977">
    <property type="entry name" value="MFS_3"/>
    <property type="match status" value="1"/>
</dbReference>
<comment type="caution">
    <text evidence="9">The sequence shown here is derived from an EMBL/GenBank/DDBJ whole genome shotgun (WGS) entry which is preliminary data.</text>
</comment>
<keyword evidence="6 7" id="KW-0472">Membrane</keyword>
<evidence type="ECO:0000256" key="7">
    <source>
        <dbReference type="SAM" id="Phobius"/>
    </source>
</evidence>
<dbReference type="CDD" id="cd06173">
    <property type="entry name" value="MFS_MefA_like"/>
    <property type="match status" value="1"/>
</dbReference>
<evidence type="ECO:0000256" key="1">
    <source>
        <dbReference type="ARBA" id="ARBA00004651"/>
    </source>
</evidence>
<dbReference type="PANTHER" id="PTHR23513">
    <property type="entry name" value="INTEGRAL MEMBRANE EFFLUX PROTEIN-RELATED"/>
    <property type="match status" value="1"/>
</dbReference>
<accession>A0ABU9BYL6</accession>